<dbReference type="Gene3D" id="3.90.550.10">
    <property type="entry name" value="Spore Coat Polysaccharide Biosynthesis Protein SpsA, Chain A"/>
    <property type="match status" value="1"/>
</dbReference>
<protein>
    <recommendedName>
        <fullName evidence="3">Glycosyltransferase</fullName>
    </recommendedName>
</protein>
<dbReference type="OrthoDB" id="9798250at2"/>
<evidence type="ECO:0000313" key="1">
    <source>
        <dbReference type="EMBL" id="SFZ89356.1"/>
    </source>
</evidence>
<dbReference type="AlphaFoldDB" id="A0A1K2IAA0"/>
<name>A0A1K2IAA0_9FLAO</name>
<sequence>MNKELVIVFVKNIKLGKVKTRLAKTIGNQGAFEVYSELVKVTENATKNLSADIRIYFSDEVVDTKWKGFKKTTQKGNDLGERMKNAFEDGFHDGYKHIVLIGSDLPDICNNHINEGLNNLKENEVVFGPAEDGGYYLIGMSKMHDFIFENKPWSQSILFEETTSELKLKNIKFATLVTLNDIDTFEDLITSKFYKSNLKLQEKIKNLHD</sequence>
<dbReference type="PANTHER" id="PTHR36529">
    <property type="entry name" value="SLL1095 PROTEIN"/>
    <property type="match status" value="1"/>
</dbReference>
<accession>A0A1K2IAA0</accession>
<proteinExistence type="predicted"/>
<dbReference type="RefSeq" id="WP_072399738.1">
    <property type="nucleotide sequence ID" value="NZ_FPKV01000001.1"/>
</dbReference>
<dbReference type="InterPro" id="IPR029044">
    <property type="entry name" value="Nucleotide-diphossugar_trans"/>
</dbReference>
<reference evidence="1 2" key="1">
    <citation type="submission" date="2016-10" db="EMBL/GenBank/DDBJ databases">
        <authorList>
            <person name="de Groot N.N."/>
        </authorList>
    </citation>
    <scope>NUCLEOTIDE SEQUENCE [LARGE SCALE GENOMIC DNA]</scope>
    <source>
        <strain evidence="1 2">DSM 18180</strain>
    </source>
</reference>
<organism evidence="1 2">
    <name type="scientific">Flaviramulus basaltis</name>
    <dbReference type="NCBI Taxonomy" id="369401"/>
    <lineage>
        <taxon>Bacteria</taxon>
        <taxon>Pseudomonadati</taxon>
        <taxon>Bacteroidota</taxon>
        <taxon>Flavobacteriia</taxon>
        <taxon>Flavobacteriales</taxon>
        <taxon>Flavobacteriaceae</taxon>
        <taxon>Flaviramulus</taxon>
    </lineage>
</organism>
<dbReference type="PANTHER" id="PTHR36529:SF1">
    <property type="entry name" value="GLYCOSYLTRANSFERASE"/>
    <property type="match status" value="1"/>
</dbReference>
<dbReference type="STRING" id="369401.SAMN05428642_101191"/>
<gene>
    <name evidence="1" type="ORF">SAMN05428642_101191</name>
</gene>
<dbReference type="SUPFAM" id="SSF53448">
    <property type="entry name" value="Nucleotide-diphospho-sugar transferases"/>
    <property type="match status" value="1"/>
</dbReference>
<dbReference type="Proteomes" id="UP000182544">
    <property type="component" value="Unassembled WGS sequence"/>
</dbReference>
<dbReference type="InterPro" id="IPR018641">
    <property type="entry name" value="Trfase_1_rSAM/seldom-assoc"/>
</dbReference>
<evidence type="ECO:0000313" key="2">
    <source>
        <dbReference type="Proteomes" id="UP000182544"/>
    </source>
</evidence>
<dbReference type="EMBL" id="FPKV01000001">
    <property type="protein sequence ID" value="SFZ89356.1"/>
    <property type="molecule type" value="Genomic_DNA"/>
</dbReference>
<evidence type="ECO:0008006" key="3">
    <source>
        <dbReference type="Google" id="ProtNLM"/>
    </source>
</evidence>
<dbReference type="Pfam" id="PF09837">
    <property type="entry name" value="DUF2064"/>
    <property type="match status" value="1"/>
</dbReference>
<keyword evidence="2" id="KW-1185">Reference proteome</keyword>
<dbReference type="NCBIfam" id="TIGR04282">
    <property type="entry name" value="glyco_like_cofC"/>
    <property type="match status" value="1"/>
</dbReference>